<dbReference type="SUPFAM" id="SSF56112">
    <property type="entry name" value="Protein kinase-like (PK-like)"/>
    <property type="match status" value="1"/>
</dbReference>
<dbReference type="Proteomes" id="UP000076532">
    <property type="component" value="Unassembled WGS sequence"/>
</dbReference>
<evidence type="ECO:0000313" key="3">
    <source>
        <dbReference type="EMBL" id="KZP21581.1"/>
    </source>
</evidence>
<dbReference type="InterPro" id="IPR001245">
    <property type="entry name" value="Ser-Thr/Tyr_kinase_cat_dom"/>
</dbReference>
<feature type="chain" id="PRO_5007876154" evidence="1">
    <location>
        <begin position="27"/>
        <end position="336"/>
    </location>
</feature>
<feature type="signal peptide" evidence="1">
    <location>
        <begin position="1"/>
        <end position="26"/>
    </location>
</feature>
<evidence type="ECO:0000313" key="4">
    <source>
        <dbReference type="Proteomes" id="UP000076532"/>
    </source>
</evidence>
<dbReference type="OrthoDB" id="4062651at2759"/>
<gene>
    <name evidence="3" type="ORF">FIBSPDRAFT_931598</name>
</gene>
<dbReference type="GO" id="GO:0005524">
    <property type="term" value="F:ATP binding"/>
    <property type="evidence" value="ECO:0007669"/>
    <property type="project" value="InterPro"/>
</dbReference>
<keyword evidence="4" id="KW-1185">Reference proteome</keyword>
<dbReference type="PANTHER" id="PTHR44329">
    <property type="entry name" value="SERINE/THREONINE-PROTEIN KINASE TNNI3K-RELATED"/>
    <property type="match status" value="1"/>
</dbReference>
<dbReference type="STRING" id="436010.A0A166K6H7"/>
<feature type="domain" description="Protein kinase" evidence="2">
    <location>
        <begin position="41"/>
        <end position="333"/>
    </location>
</feature>
<dbReference type="InterPro" id="IPR000719">
    <property type="entry name" value="Prot_kinase_dom"/>
</dbReference>
<proteinExistence type="predicted"/>
<evidence type="ECO:0000256" key="1">
    <source>
        <dbReference type="SAM" id="SignalP"/>
    </source>
</evidence>
<accession>A0A166K6H7</accession>
<sequence>MNSSQVSLYILIFCAHFAAMLAPADIQGPHKFPLDLTGQVRYHTGEGITGGYGHVQKGTWTNSKGSDSIVAVKIVLIKNSVTGKIDGVDTRKYSKRGRREQKVWERPAHANVIPLLGITTDYASPFAGPSSIAMISPWMERGNLSQALEADLSDSDRLCLLCDVAKGLQHLHSLSIIHGDIYPANVLINDNGNACLTDFGRSVICPEFLDTSYWSSTVGGAMRWRAPELVAPWFLEDIETYVPNLTRKCDIYSFGSLVLHVMSGELPYHSSRDYQVIIYLHRRTFPPRPRASRLTDIHWDIITRCWGECDNPSSRPTAQEVVAAVSSSNHRSLSML</sequence>
<dbReference type="PIRSF" id="PIRSF000654">
    <property type="entry name" value="Integrin-linked_kinase"/>
    <property type="match status" value="1"/>
</dbReference>
<dbReference type="InterPro" id="IPR011009">
    <property type="entry name" value="Kinase-like_dom_sf"/>
</dbReference>
<dbReference type="EMBL" id="KV417546">
    <property type="protein sequence ID" value="KZP21581.1"/>
    <property type="molecule type" value="Genomic_DNA"/>
</dbReference>
<dbReference type="AlphaFoldDB" id="A0A166K6H7"/>
<protein>
    <submittedName>
        <fullName evidence="3">Kinase-like protein</fullName>
    </submittedName>
</protein>
<name>A0A166K6H7_9AGAM</name>
<reference evidence="3 4" key="1">
    <citation type="journal article" date="2016" name="Mol. Biol. Evol.">
        <title>Comparative Genomics of Early-Diverging Mushroom-Forming Fungi Provides Insights into the Origins of Lignocellulose Decay Capabilities.</title>
        <authorList>
            <person name="Nagy L.G."/>
            <person name="Riley R."/>
            <person name="Tritt A."/>
            <person name="Adam C."/>
            <person name="Daum C."/>
            <person name="Floudas D."/>
            <person name="Sun H."/>
            <person name="Yadav J.S."/>
            <person name="Pangilinan J."/>
            <person name="Larsson K.H."/>
            <person name="Matsuura K."/>
            <person name="Barry K."/>
            <person name="Labutti K."/>
            <person name="Kuo R."/>
            <person name="Ohm R.A."/>
            <person name="Bhattacharya S.S."/>
            <person name="Shirouzu T."/>
            <person name="Yoshinaga Y."/>
            <person name="Martin F.M."/>
            <person name="Grigoriev I.V."/>
            <person name="Hibbett D.S."/>
        </authorList>
    </citation>
    <scope>NUCLEOTIDE SEQUENCE [LARGE SCALE GENOMIC DNA]</scope>
    <source>
        <strain evidence="3 4">CBS 109695</strain>
    </source>
</reference>
<evidence type="ECO:0000259" key="2">
    <source>
        <dbReference type="PROSITE" id="PS50011"/>
    </source>
</evidence>
<dbReference type="GO" id="GO:0004674">
    <property type="term" value="F:protein serine/threonine kinase activity"/>
    <property type="evidence" value="ECO:0007669"/>
    <property type="project" value="TreeGrafter"/>
</dbReference>
<keyword evidence="1" id="KW-0732">Signal</keyword>
<dbReference type="PROSITE" id="PS50011">
    <property type="entry name" value="PROTEIN_KINASE_DOM"/>
    <property type="match status" value="1"/>
</dbReference>
<dbReference type="InterPro" id="IPR051681">
    <property type="entry name" value="Ser/Thr_Kinases-Pseudokinases"/>
</dbReference>
<dbReference type="Pfam" id="PF07714">
    <property type="entry name" value="PK_Tyr_Ser-Thr"/>
    <property type="match status" value="1"/>
</dbReference>
<organism evidence="3 4">
    <name type="scientific">Athelia psychrophila</name>
    <dbReference type="NCBI Taxonomy" id="1759441"/>
    <lineage>
        <taxon>Eukaryota</taxon>
        <taxon>Fungi</taxon>
        <taxon>Dikarya</taxon>
        <taxon>Basidiomycota</taxon>
        <taxon>Agaricomycotina</taxon>
        <taxon>Agaricomycetes</taxon>
        <taxon>Agaricomycetidae</taxon>
        <taxon>Atheliales</taxon>
        <taxon>Atheliaceae</taxon>
        <taxon>Athelia</taxon>
    </lineage>
</organism>
<dbReference type="Gene3D" id="1.10.510.10">
    <property type="entry name" value="Transferase(Phosphotransferase) domain 1"/>
    <property type="match status" value="1"/>
</dbReference>